<evidence type="ECO:0000313" key="2">
    <source>
        <dbReference type="Proteomes" id="UP001519460"/>
    </source>
</evidence>
<proteinExistence type="predicted"/>
<dbReference type="InterPro" id="IPR032675">
    <property type="entry name" value="LRR_dom_sf"/>
</dbReference>
<dbReference type="AlphaFoldDB" id="A0ABD0K916"/>
<dbReference type="InterPro" id="IPR001611">
    <property type="entry name" value="Leu-rich_rpt"/>
</dbReference>
<dbReference type="EMBL" id="JACVVK020000224">
    <property type="protein sequence ID" value="KAK7483582.1"/>
    <property type="molecule type" value="Genomic_DNA"/>
</dbReference>
<protein>
    <submittedName>
        <fullName evidence="1">Uncharacterized protein</fullName>
    </submittedName>
</protein>
<dbReference type="SUPFAM" id="SSF52058">
    <property type="entry name" value="L domain-like"/>
    <property type="match status" value="1"/>
</dbReference>
<name>A0ABD0K916_9CAEN</name>
<reference evidence="1 2" key="1">
    <citation type="journal article" date="2023" name="Sci. Data">
        <title>Genome assembly of the Korean intertidal mud-creeper Batillaria attramentaria.</title>
        <authorList>
            <person name="Patra A.K."/>
            <person name="Ho P.T."/>
            <person name="Jun S."/>
            <person name="Lee S.J."/>
            <person name="Kim Y."/>
            <person name="Won Y.J."/>
        </authorList>
    </citation>
    <scope>NUCLEOTIDE SEQUENCE [LARGE SCALE GENOMIC DNA]</scope>
    <source>
        <strain evidence="1">Wonlab-2016</strain>
    </source>
</reference>
<feature type="non-terminal residue" evidence="1">
    <location>
        <position position="99"/>
    </location>
</feature>
<evidence type="ECO:0000313" key="1">
    <source>
        <dbReference type="EMBL" id="KAK7483582.1"/>
    </source>
</evidence>
<sequence length="99" mass="11547">VLTIRNTHLTSIEGRTKGHLPELKILDLRGNDIRTFDQDVFWGLNQLQVLYSNNHKLCCRYFKNYVRNVGVYFDSTLSMHDNITSICKTANFQLRKTLA</sequence>
<dbReference type="Proteomes" id="UP001519460">
    <property type="component" value="Unassembled WGS sequence"/>
</dbReference>
<dbReference type="Gene3D" id="3.80.10.10">
    <property type="entry name" value="Ribonuclease Inhibitor"/>
    <property type="match status" value="1"/>
</dbReference>
<gene>
    <name evidence="1" type="ORF">BaRGS_00025135</name>
</gene>
<keyword evidence="2" id="KW-1185">Reference proteome</keyword>
<feature type="non-terminal residue" evidence="1">
    <location>
        <position position="1"/>
    </location>
</feature>
<accession>A0ABD0K916</accession>
<dbReference type="Pfam" id="PF13855">
    <property type="entry name" value="LRR_8"/>
    <property type="match status" value="1"/>
</dbReference>
<comment type="caution">
    <text evidence="1">The sequence shown here is derived from an EMBL/GenBank/DDBJ whole genome shotgun (WGS) entry which is preliminary data.</text>
</comment>
<organism evidence="1 2">
    <name type="scientific">Batillaria attramentaria</name>
    <dbReference type="NCBI Taxonomy" id="370345"/>
    <lineage>
        <taxon>Eukaryota</taxon>
        <taxon>Metazoa</taxon>
        <taxon>Spiralia</taxon>
        <taxon>Lophotrochozoa</taxon>
        <taxon>Mollusca</taxon>
        <taxon>Gastropoda</taxon>
        <taxon>Caenogastropoda</taxon>
        <taxon>Sorbeoconcha</taxon>
        <taxon>Cerithioidea</taxon>
        <taxon>Batillariidae</taxon>
        <taxon>Batillaria</taxon>
    </lineage>
</organism>